<keyword evidence="4 8" id="KW-0560">Oxidoreductase</keyword>
<dbReference type="InterPro" id="IPR029752">
    <property type="entry name" value="D-isomer_DH_CS1"/>
</dbReference>
<dbReference type="Gene3D" id="3.40.50.720">
    <property type="entry name" value="NAD(P)-binding Rossmann-like Domain"/>
    <property type="match status" value="2"/>
</dbReference>
<evidence type="ECO:0000313" key="11">
    <source>
        <dbReference type="EMBL" id="AAO05763.1"/>
    </source>
</evidence>
<keyword evidence="5" id="KW-0520">NAD</keyword>
<gene>
    <name evidence="11" type="ordered locus">SE_2121</name>
</gene>
<dbReference type="PANTHER" id="PTHR43026:SF1">
    <property type="entry name" value="2-HYDROXYACID DEHYDROGENASE HOMOLOG 1-RELATED"/>
    <property type="match status" value="1"/>
</dbReference>
<dbReference type="NCBIfam" id="NF006374">
    <property type="entry name" value="PRK08605.1"/>
    <property type="match status" value="1"/>
</dbReference>
<dbReference type="GeneID" id="50017797"/>
<evidence type="ECO:0000256" key="5">
    <source>
        <dbReference type="ARBA" id="ARBA00023027"/>
    </source>
</evidence>
<dbReference type="Pfam" id="PF00389">
    <property type="entry name" value="2-Hacid_dh"/>
    <property type="match status" value="1"/>
</dbReference>
<dbReference type="PATRIC" id="fig|176280.10.peg.2072"/>
<dbReference type="InterPro" id="IPR006139">
    <property type="entry name" value="D-isomer_2_OHA_DH_cat_dom"/>
</dbReference>
<dbReference type="PROSITE" id="PS00065">
    <property type="entry name" value="D_2_HYDROXYACID_DH_1"/>
    <property type="match status" value="1"/>
</dbReference>
<accession>A0A0H2VII3</accession>
<evidence type="ECO:0000256" key="4">
    <source>
        <dbReference type="ARBA" id="ARBA00023002"/>
    </source>
</evidence>
<dbReference type="GO" id="GO:0051287">
    <property type="term" value="F:NAD binding"/>
    <property type="evidence" value="ECO:0007669"/>
    <property type="project" value="InterPro"/>
</dbReference>
<evidence type="ECO:0000256" key="7">
    <source>
        <dbReference type="ARBA" id="ARBA00049040"/>
    </source>
</evidence>
<dbReference type="GO" id="GO:0008720">
    <property type="term" value="F:D-lactate dehydrogenase (NAD+) activity"/>
    <property type="evidence" value="ECO:0007669"/>
    <property type="project" value="UniProtKB-EC"/>
</dbReference>
<dbReference type="Pfam" id="PF02826">
    <property type="entry name" value="2-Hacid_dh_C"/>
    <property type="match status" value="1"/>
</dbReference>
<dbReference type="Proteomes" id="UP000001411">
    <property type="component" value="Chromosome"/>
</dbReference>
<evidence type="ECO:0000256" key="8">
    <source>
        <dbReference type="RuleBase" id="RU003719"/>
    </source>
</evidence>
<sequence length="332" mass="37616">MTKIKLMGVREEDEHYIEMWSQQHEVEVDMSKEQLTEDNVQSIEGFDGLSLSQTLPLSETIYNKLNQLGIRQIAQRSAGFDGYNLELASKYGLIISNVPSYSPRSIAEFTVTQAINIVRHFNHIQRKMRLHDFRWEASILSQSIKDLKVAVIGTGHIGGIVAQIFSEGYLCDVVAYDPFPSEHVKPYVTYKQSINEAIKEADIVTIHMPSTQYNNYLFNENMFQMFKKGAVFVNCARGSLVDTKALLSAIEQGQIKGAALDTYEYEIGVYTTDRSEEGLNDPLLEELITREDIIVTPHIAFYTEEAIKHLIFDALDATMEVLNTGTTELRVN</sequence>
<dbReference type="PROSITE" id="PS00670">
    <property type="entry name" value="D_2_HYDROXYACID_DH_2"/>
    <property type="match status" value="1"/>
</dbReference>
<dbReference type="AlphaFoldDB" id="A0A0H2VII3"/>
<dbReference type="InterPro" id="IPR006140">
    <property type="entry name" value="D-isomer_DH_NAD-bd"/>
</dbReference>
<evidence type="ECO:0000259" key="9">
    <source>
        <dbReference type="Pfam" id="PF00389"/>
    </source>
</evidence>
<proteinExistence type="inferred from homology"/>
<evidence type="ECO:0000256" key="2">
    <source>
        <dbReference type="ARBA" id="ARBA00012969"/>
    </source>
</evidence>
<dbReference type="CDD" id="cd12186">
    <property type="entry name" value="LDH"/>
    <property type="match status" value="1"/>
</dbReference>
<dbReference type="InterPro" id="IPR036291">
    <property type="entry name" value="NAD(P)-bd_dom_sf"/>
</dbReference>
<dbReference type="eggNOG" id="COG1052">
    <property type="taxonomic scope" value="Bacteria"/>
</dbReference>
<dbReference type="SUPFAM" id="SSF51735">
    <property type="entry name" value="NAD(P)-binding Rossmann-fold domains"/>
    <property type="match status" value="1"/>
</dbReference>
<comment type="catalytic activity">
    <reaction evidence="7">
        <text>(R)-lactate + NAD(+) = pyruvate + NADH + H(+)</text>
        <dbReference type="Rhea" id="RHEA:16369"/>
        <dbReference type="ChEBI" id="CHEBI:15361"/>
        <dbReference type="ChEBI" id="CHEBI:15378"/>
        <dbReference type="ChEBI" id="CHEBI:16004"/>
        <dbReference type="ChEBI" id="CHEBI:57540"/>
        <dbReference type="ChEBI" id="CHEBI:57945"/>
        <dbReference type="EC" id="1.1.1.28"/>
    </reaction>
</comment>
<dbReference type="InterPro" id="IPR029753">
    <property type="entry name" value="D-isomer_DH_CS"/>
</dbReference>
<evidence type="ECO:0000256" key="1">
    <source>
        <dbReference type="ARBA" id="ARBA00005854"/>
    </source>
</evidence>
<name>A0A0H2VII3_STAES</name>
<organism evidence="11 12">
    <name type="scientific">Staphylococcus epidermidis (strain ATCC 12228 / FDA PCI 1200)</name>
    <dbReference type="NCBI Taxonomy" id="176280"/>
    <lineage>
        <taxon>Bacteria</taxon>
        <taxon>Bacillati</taxon>
        <taxon>Bacillota</taxon>
        <taxon>Bacilli</taxon>
        <taxon>Bacillales</taxon>
        <taxon>Staphylococcaceae</taxon>
        <taxon>Staphylococcus</taxon>
    </lineage>
</organism>
<dbReference type="EMBL" id="AE015929">
    <property type="protein sequence ID" value="AAO05763.1"/>
    <property type="molecule type" value="Genomic_DNA"/>
</dbReference>
<dbReference type="InterPro" id="IPR058205">
    <property type="entry name" value="D-LDH-like"/>
</dbReference>
<dbReference type="RefSeq" id="WP_001832358.1">
    <property type="nucleotide sequence ID" value="NC_004461.1"/>
</dbReference>
<feature type="domain" description="D-isomer specific 2-hydroxyacid dehydrogenase NAD-binding" evidence="10">
    <location>
        <begin position="112"/>
        <end position="300"/>
    </location>
</feature>
<comment type="similarity">
    <text evidence="1 8">Belongs to the D-isomer specific 2-hydroxyacid dehydrogenase family.</text>
</comment>
<evidence type="ECO:0000256" key="6">
    <source>
        <dbReference type="ARBA" id="ARBA00030947"/>
    </source>
</evidence>
<dbReference type="KEGG" id="sep:SE_2121"/>
<dbReference type="OrthoDB" id="9805416at2"/>
<dbReference type="PROSITE" id="PS00671">
    <property type="entry name" value="D_2_HYDROXYACID_DH_3"/>
    <property type="match status" value="1"/>
</dbReference>
<evidence type="ECO:0000256" key="3">
    <source>
        <dbReference type="ARBA" id="ARBA00014095"/>
    </source>
</evidence>
<reference evidence="11 12" key="1">
    <citation type="journal article" date="2003" name="Mol. Microbiol.">
        <title>Genome-based analysis of virulence genes in a non-biofilm-forming Staphylococcus epidermidis strain (ATCC 12228).</title>
        <authorList>
            <person name="Zhang Y.Q."/>
            <person name="Ren S.X."/>
            <person name="Li H.L."/>
            <person name="Wang Y.X."/>
            <person name="Fu G."/>
            <person name="Yang J."/>
            <person name="Qin Z.Q."/>
            <person name="Miao Y.G."/>
            <person name="Wang W.Y."/>
            <person name="Chen R.S."/>
            <person name="Shen Y."/>
            <person name="Chen Z."/>
            <person name="Yuan Z.H."/>
            <person name="Zhao G.P."/>
            <person name="Qu D."/>
            <person name="Danchin A."/>
            <person name="Wen Y.M."/>
        </authorList>
    </citation>
    <scope>NUCLEOTIDE SEQUENCE [LARGE SCALE GENOMIC DNA]</scope>
    <source>
        <strain evidence="12">ATCC 12228 / FDA PCI 1200</strain>
    </source>
</reference>
<dbReference type="EC" id="1.1.1.28" evidence="2"/>
<dbReference type="HOGENOM" id="CLU_019796_1_1_9"/>
<evidence type="ECO:0000313" key="12">
    <source>
        <dbReference type="Proteomes" id="UP000001411"/>
    </source>
</evidence>
<dbReference type="SUPFAM" id="SSF52283">
    <property type="entry name" value="Formate/glycerate dehydrogenase catalytic domain-like"/>
    <property type="match status" value="1"/>
</dbReference>
<dbReference type="PANTHER" id="PTHR43026">
    <property type="entry name" value="2-HYDROXYACID DEHYDROGENASE HOMOLOG 1-RELATED"/>
    <property type="match status" value="1"/>
</dbReference>
<feature type="domain" description="D-isomer specific 2-hydroxyacid dehydrogenase catalytic" evidence="9">
    <location>
        <begin position="14"/>
        <end position="332"/>
    </location>
</feature>
<evidence type="ECO:0000259" key="10">
    <source>
        <dbReference type="Pfam" id="PF02826"/>
    </source>
</evidence>
<protein>
    <recommendedName>
        <fullName evidence="3">D-lactate dehydrogenase</fullName>
        <ecNumber evidence="2">1.1.1.28</ecNumber>
    </recommendedName>
    <alternativeName>
        <fullName evidence="6">D-specific 2-hydroxyacid dehydrogenase</fullName>
    </alternativeName>
</protein>